<dbReference type="PANTHER" id="PTHR13778">
    <property type="entry name" value="GLYCOSYLTRANSFERASE 8 DOMAIN-CONTAINING PROTEIN"/>
    <property type="match status" value="1"/>
</dbReference>
<dbReference type="CDD" id="cd04194">
    <property type="entry name" value="GT8_A4GalT_like"/>
    <property type="match status" value="1"/>
</dbReference>
<dbReference type="AlphaFoldDB" id="R6IL60"/>
<dbReference type="Gene3D" id="3.90.550.10">
    <property type="entry name" value="Spore Coat Polysaccharide Biosynthesis Protein SpsA, Chain A"/>
    <property type="match status" value="1"/>
</dbReference>
<dbReference type="eggNOG" id="COG1442">
    <property type="taxonomic scope" value="Bacteria"/>
</dbReference>
<dbReference type="RefSeq" id="WP_021718073.1">
    <property type="nucleotide sequence ID" value="NZ_CATWQF010000002.1"/>
</dbReference>
<dbReference type="PANTHER" id="PTHR13778:SF47">
    <property type="entry name" value="LIPOPOLYSACCHARIDE 1,3-GALACTOSYLTRANSFERASE"/>
    <property type="match status" value="1"/>
</dbReference>
<proteinExistence type="predicted"/>
<dbReference type="HOGENOM" id="CLU_050833_0_3_9"/>
<dbReference type="InterPro" id="IPR029044">
    <property type="entry name" value="Nucleotide-diphossugar_trans"/>
</dbReference>
<dbReference type="Pfam" id="PF01501">
    <property type="entry name" value="Glyco_transf_8"/>
    <property type="match status" value="1"/>
</dbReference>
<evidence type="ECO:0000256" key="1">
    <source>
        <dbReference type="ARBA" id="ARBA00022676"/>
    </source>
</evidence>
<name>R6IL60_9FIRM</name>
<keyword evidence="2 4" id="KW-0808">Transferase</keyword>
<dbReference type="EMBL" id="CBDS010000073">
    <property type="protein sequence ID" value="CDB46116.1"/>
    <property type="molecule type" value="Genomic_DNA"/>
</dbReference>
<dbReference type="GO" id="GO:0016757">
    <property type="term" value="F:glycosyltransferase activity"/>
    <property type="evidence" value="ECO:0007669"/>
    <property type="project" value="UniProtKB-KW"/>
</dbReference>
<dbReference type="GO" id="GO:0046872">
    <property type="term" value="F:metal ion binding"/>
    <property type="evidence" value="ECO:0007669"/>
    <property type="project" value="UniProtKB-KW"/>
</dbReference>
<dbReference type="SUPFAM" id="SSF53448">
    <property type="entry name" value="Nucleotide-diphospho-sugar transferases"/>
    <property type="match status" value="1"/>
</dbReference>
<sequence>MDKHINVVLASDDNYAQHVAVVTVSILKNTKFADQLHFFVLSDDISDKKIKLIKKTVEKFNAKIEFIDIGHDKLKNIYLSGHVSRAAYFRLMIADLVPEDVKKIIYLDVDLLVCEDIFNLWKIDICKFPVGAVLDYGIITSSRMRKEKKAVIGITDSYRYFNSGVLIINVEEWRINGYGQKVLDFAQKEQLPHHDQDALNKIFMNNWYEIPLRWNVIPPVFYLFSKILLNSKFRNAAVCAKAVPAIVHYAGRYKPWEFPKYSGFNDKYYLYLSNTDFSEVNMPQPSKNMQGKSICRQIIRLKIADLWLKIFVK</sequence>
<evidence type="ECO:0000256" key="2">
    <source>
        <dbReference type="ARBA" id="ARBA00022679"/>
    </source>
</evidence>
<comment type="caution">
    <text evidence="4">The sequence shown here is derived from an EMBL/GenBank/DDBJ whole genome shotgun (WGS) entry which is preliminary data.</text>
</comment>
<protein>
    <submittedName>
        <fullName evidence="4">Glycosyl transferase family 8</fullName>
    </submittedName>
</protein>
<dbReference type="InterPro" id="IPR050748">
    <property type="entry name" value="Glycosyltrans_8_dom-fam"/>
</dbReference>
<organism evidence="4">
    <name type="scientific">Phascolarctobacterium faecium</name>
    <dbReference type="NCBI Taxonomy" id="33025"/>
    <lineage>
        <taxon>Bacteria</taxon>
        <taxon>Bacillati</taxon>
        <taxon>Bacillota</taxon>
        <taxon>Negativicutes</taxon>
        <taxon>Acidaminococcales</taxon>
        <taxon>Acidaminococcaceae</taxon>
        <taxon>Phascolarctobacterium</taxon>
    </lineage>
</organism>
<evidence type="ECO:0000313" key="4">
    <source>
        <dbReference type="EMBL" id="CDB46116.1"/>
    </source>
</evidence>
<dbReference type="InterPro" id="IPR002495">
    <property type="entry name" value="Glyco_trans_8"/>
</dbReference>
<reference evidence="4" key="1">
    <citation type="submission" date="2012-11" db="EMBL/GenBank/DDBJ databases">
        <title>Dependencies among metagenomic species, viruses, plasmids and units of genetic variation.</title>
        <authorList>
            <person name="Nielsen H.B."/>
            <person name="Almeida M."/>
            <person name="Juncker A.S."/>
            <person name="Rasmussen S."/>
            <person name="Li J."/>
            <person name="Sunagawa S."/>
            <person name="Plichta D."/>
            <person name="Gautier L."/>
            <person name="Le Chatelier E."/>
            <person name="Peletier E."/>
            <person name="Bonde I."/>
            <person name="Nielsen T."/>
            <person name="Manichanh C."/>
            <person name="Arumugam M."/>
            <person name="Batto J."/>
            <person name="Santos M.B.Q.D."/>
            <person name="Blom N."/>
            <person name="Borruel N."/>
            <person name="Burgdorf K.S."/>
            <person name="Boumezbeur F."/>
            <person name="Casellas F."/>
            <person name="Dore J."/>
            <person name="Guarner F."/>
            <person name="Hansen T."/>
            <person name="Hildebrand F."/>
            <person name="Kaas R.S."/>
            <person name="Kennedy S."/>
            <person name="Kristiansen K."/>
            <person name="Kultima J.R."/>
            <person name="Leonard P."/>
            <person name="Levenez F."/>
            <person name="Lund O."/>
            <person name="Moumen B."/>
            <person name="Le Paslier D."/>
            <person name="Pons N."/>
            <person name="Pedersen O."/>
            <person name="Prifti E."/>
            <person name="Qin J."/>
            <person name="Raes J."/>
            <person name="Tap J."/>
            <person name="Tims S."/>
            <person name="Ussery D.W."/>
            <person name="Yamada T."/>
            <person name="MetaHit consortium"/>
            <person name="Renault P."/>
            <person name="Sicheritz-Ponten T."/>
            <person name="Bork P."/>
            <person name="Wang J."/>
            <person name="Brunak S."/>
            <person name="Ehrlich S.D."/>
        </authorList>
    </citation>
    <scope>NUCLEOTIDE SEQUENCE [LARGE SCALE GENOMIC DNA]</scope>
</reference>
<evidence type="ECO:0000256" key="3">
    <source>
        <dbReference type="ARBA" id="ARBA00022723"/>
    </source>
</evidence>
<accession>R6IL60</accession>
<keyword evidence="1" id="KW-0328">Glycosyltransferase</keyword>
<dbReference type="STRING" id="1262914.BN533_01173"/>
<gene>
    <name evidence="4" type="ORF">BN533_01173</name>
</gene>
<keyword evidence="3" id="KW-0479">Metal-binding</keyword>